<dbReference type="GO" id="GO:0004803">
    <property type="term" value="F:transposase activity"/>
    <property type="evidence" value="ECO:0007669"/>
    <property type="project" value="InterPro"/>
</dbReference>
<dbReference type="Pfam" id="PF01527">
    <property type="entry name" value="HTH_Tnp_1"/>
    <property type="match status" value="1"/>
</dbReference>
<organism evidence="2 3">
    <name type="scientific">Bradyrhizobium betae</name>
    <dbReference type="NCBI Taxonomy" id="244734"/>
    <lineage>
        <taxon>Bacteria</taxon>
        <taxon>Pseudomonadati</taxon>
        <taxon>Pseudomonadota</taxon>
        <taxon>Alphaproteobacteria</taxon>
        <taxon>Hyphomicrobiales</taxon>
        <taxon>Nitrobacteraceae</taxon>
        <taxon>Bradyrhizobium</taxon>
    </lineage>
</organism>
<dbReference type="PANTHER" id="PTHR47515:SF1">
    <property type="entry name" value="BLR2054 PROTEIN"/>
    <property type="match status" value="1"/>
</dbReference>
<reference evidence="3" key="1">
    <citation type="submission" date="2019-10" db="EMBL/GenBank/DDBJ databases">
        <title>Complete Genome Sequence of Bradyrhizobium betae type strain PL7HG1T.</title>
        <authorList>
            <person name="Bromfield E.S.P."/>
            <person name="Cloutier S."/>
        </authorList>
    </citation>
    <scope>NUCLEOTIDE SEQUENCE [LARGE SCALE GENOMIC DNA]</scope>
    <source>
        <strain evidence="3">PL7HG1</strain>
        <plasmid evidence="3">pbbpl7hg1</plasmid>
    </source>
</reference>
<dbReference type="InterPro" id="IPR009057">
    <property type="entry name" value="Homeodomain-like_sf"/>
</dbReference>
<dbReference type="RefSeq" id="WP_100957201.1">
    <property type="nucleotide sequence ID" value="NZ_CP044544.1"/>
</dbReference>
<geneLocation type="plasmid" evidence="3">
    <name>pbbpl7hg1</name>
</geneLocation>
<dbReference type="Gene3D" id="3.30.420.10">
    <property type="entry name" value="Ribonuclease H-like superfamily/Ribonuclease H"/>
    <property type="match status" value="1"/>
</dbReference>
<evidence type="ECO:0000259" key="1">
    <source>
        <dbReference type="PROSITE" id="PS50994"/>
    </source>
</evidence>
<accession>A0A5P6PGW0</accession>
<dbReference type="Pfam" id="PF13276">
    <property type="entry name" value="HTH_21"/>
    <property type="match status" value="1"/>
</dbReference>
<keyword evidence="2" id="KW-0614">Plasmid</keyword>
<dbReference type="PANTHER" id="PTHR47515">
    <property type="entry name" value="LOW CALCIUM RESPONSE LOCUS PROTEIN T"/>
    <property type="match status" value="1"/>
</dbReference>
<evidence type="ECO:0000313" key="3">
    <source>
        <dbReference type="Proteomes" id="UP000325641"/>
    </source>
</evidence>
<dbReference type="KEGG" id="bbet:F8237_35145"/>
<sequence>MPKKRFSAEQIVVVLRQIEVLMSQGKGAPVACREAGISQQSYYRWRKEYGGLELDQARRMKDLERENVRLKRLVADLSLEKQVLKDVAFGKLVSPERRRQAVEAIREKYRLSERHACRIVGQYRGTQRYTTIVRADEDALTRAIVSLASQYGRYGYRRITSLLVDAGWQVGCDRVQRIWRREGLKVPRKQKPRGRLWLNDGSCIRLRPQHRNHVWSYDFVEAQTHDGRKVRLMTLIDEFTRECLAIRVARRINSFGVIDTMADVMLERGVPDHIRSDNGAEMTAKIVRSWFAGLGVKTLYIEPSSPWENGYCESFNGKLRDECLNGEIFYSLKEATVVIEQWRKHYNTIRPHSSLHYRPPAPQTSSPEILHLERNAAMQ</sequence>
<dbReference type="GO" id="GO:0015074">
    <property type="term" value="P:DNA integration"/>
    <property type="evidence" value="ECO:0007669"/>
    <property type="project" value="InterPro"/>
</dbReference>
<proteinExistence type="predicted"/>
<dbReference type="Proteomes" id="UP000325641">
    <property type="component" value="Plasmid pBbPL7HG1"/>
</dbReference>
<dbReference type="InterPro" id="IPR048020">
    <property type="entry name" value="Transpos_IS3"/>
</dbReference>
<dbReference type="PROSITE" id="PS50994">
    <property type="entry name" value="INTEGRASE"/>
    <property type="match status" value="1"/>
</dbReference>
<dbReference type="AlphaFoldDB" id="A0A5P6PGW0"/>
<protein>
    <submittedName>
        <fullName evidence="2">IS3 family transposase</fullName>
    </submittedName>
</protein>
<feature type="domain" description="Integrase catalytic" evidence="1">
    <location>
        <begin position="204"/>
        <end position="367"/>
    </location>
</feature>
<dbReference type="InterPro" id="IPR012337">
    <property type="entry name" value="RNaseH-like_sf"/>
</dbReference>
<dbReference type="EMBL" id="CP044544">
    <property type="protein sequence ID" value="QFI77551.1"/>
    <property type="molecule type" value="Genomic_DNA"/>
</dbReference>
<dbReference type="OrthoDB" id="9809060at2"/>
<dbReference type="SUPFAM" id="SSF53098">
    <property type="entry name" value="Ribonuclease H-like"/>
    <property type="match status" value="1"/>
</dbReference>
<dbReference type="InterPro" id="IPR036397">
    <property type="entry name" value="RNaseH_sf"/>
</dbReference>
<dbReference type="InterPro" id="IPR002514">
    <property type="entry name" value="Transposase_8"/>
</dbReference>
<dbReference type="NCBIfam" id="NF033516">
    <property type="entry name" value="transpos_IS3"/>
    <property type="match status" value="1"/>
</dbReference>
<dbReference type="GO" id="GO:0003677">
    <property type="term" value="F:DNA binding"/>
    <property type="evidence" value="ECO:0007669"/>
    <property type="project" value="InterPro"/>
</dbReference>
<dbReference type="InterPro" id="IPR001584">
    <property type="entry name" value="Integrase_cat-core"/>
</dbReference>
<name>A0A5P6PGW0_9BRAD</name>
<dbReference type="SUPFAM" id="SSF46689">
    <property type="entry name" value="Homeodomain-like"/>
    <property type="match status" value="1"/>
</dbReference>
<dbReference type="Pfam" id="PF13683">
    <property type="entry name" value="rve_3"/>
    <property type="match status" value="1"/>
</dbReference>
<dbReference type="InterPro" id="IPR025948">
    <property type="entry name" value="HTH-like_dom"/>
</dbReference>
<evidence type="ECO:0000313" key="2">
    <source>
        <dbReference type="EMBL" id="QFI77551.1"/>
    </source>
</evidence>
<gene>
    <name evidence="2" type="ORF">F8237_35145</name>
</gene>
<dbReference type="GO" id="GO:0006313">
    <property type="term" value="P:DNA transposition"/>
    <property type="evidence" value="ECO:0007669"/>
    <property type="project" value="InterPro"/>
</dbReference>